<dbReference type="RefSeq" id="XP_046590902.1">
    <property type="nucleotide sequence ID" value="XM_046734946.1"/>
</dbReference>
<name>A0A6J0BZW8_NEOLC</name>
<evidence type="ECO:0000313" key="14">
    <source>
        <dbReference type="RefSeq" id="XP_046590902.1"/>
    </source>
</evidence>
<feature type="domain" description="NAD(P)-binding" evidence="10">
    <location>
        <begin position="9"/>
        <end position="336"/>
    </location>
</feature>
<dbReference type="Pfam" id="PF16363">
    <property type="entry name" value="GDP_Man_Dehyd"/>
    <property type="match status" value="1"/>
</dbReference>
<dbReference type="UniPathway" id="UPA00214"/>
<dbReference type="RefSeq" id="XP_015519756.1">
    <property type="nucleotide sequence ID" value="XM_015664270.1"/>
</dbReference>
<dbReference type="NCBIfam" id="NF007956">
    <property type="entry name" value="PRK10675.1"/>
    <property type="match status" value="1"/>
</dbReference>
<dbReference type="PANTHER" id="PTHR43725">
    <property type="entry name" value="UDP-GLUCOSE 4-EPIMERASE"/>
    <property type="match status" value="1"/>
</dbReference>
<dbReference type="RefSeq" id="XP_015519759.1">
    <property type="nucleotide sequence ID" value="XM_015664273.1"/>
</dbReference>
<dbReference type="GO" id="GO:0003974">
    <property type="term" value="F:UDP-N-acetylglucosamine 4-epimerase activity"/>
    <property type="evidence" value="ECO:0007669"/>
    <property type="project" value="UniProtKB-EC"/>
</dbReference>
<comment type="subunit">
    <text evidence="9">Homodimer.</text>
</comment>
<keyword evidence="8 9" id="KW-0413">Isomerase</keyword>
<evidence type="ECO:0000256" key="4">
    <source>
        <dbReference type="ARBA" id="ARBA00002760"/>
    </source>
</evidence>
<dbReference type="InterPro" id="IPR016040">
    <property type="entry name" value="NAD(P)-bd_dom"/>
</dbReference>
<dbReference type="SUPFAM" id="SSF51735">
    <property type="entry name" value="NAD(P)-binding Rossmann-fold domains"/>
    <property type="match status" value="1"/>
</dbReference>
<dbReference type="AlphaFoldDB" id="A0A6J0BZW8"/>
<protein>
    <recommendedName>
        <fullName evidence="9">UDP-glucose 4-epimerase</fullName>
        <ecNumber evidence="9">5.1.3.2</ecNumber>
    </recommendedName>
</protein>
<dbReference type="Proteomes" id="UP000829291">
    <property type="component" value="Chromosome 3"/>
</dbReference>
<organism evidence="11 13">
    <name type="scientific">Neodiprion lecontei</name>
    <name type="common">Redheaded pine sawfly</name>
    <dbReference type="NCBI Taxonomy" id="441921"/>
    <lineage>
        <taxon>Eukaryota</taxon>
        <taxon>Metazoa</taxon>
        <taxon>Ecdysozoa</taxon>
        <taxon>Arthropoda</taxon>
        <taxon>Hexapoda</taxon>
        <taxon>Insecta</taxon>
        <taxon>Pterygota</taxon>
        <taxon>Neoptera</taxon>
        <taxon>Endopterygota</taxon>
        <taxon>Hymenoptera</taxon>
        <taxon>Tenthredinoidea</taxon>
        <taxon>Diprionidae</taxon>
        <taxon>Diprioninae</taxon>
        <taxon>Neodiprion</taxon>
    </lineage>
</organism>
<dbReference type="GO" id="GO:0003978">
    <property type="term" value="F:UDP-glucose 4-epimerase activity"/>
    <property type="evidence" value="ECO:0007669"/>
    <property type="project" value="UniProtKB-UniRule"/>
</dbReference>
<dbReference type="OrthoDB" id="9402762at2759"/>
<comment type="similarity">
    <text evidence="9">Belongs to the NAD(P)-dependent epimerase/dehydratase family.</text>
</comment>
<evidence type="ECO:0000256" key="7">
    <source>
        <dbReference type="ARBA" id="ARBA00023144"/>
    </source>
</evidence>
<evidence type="ECO:0000313" key="13">
    <source>
        <dbReference type="RefSeq" id="XP_015519759.1"/>
    </source>
</evidence>
<accession>A0A6J0BZW8</accession>
<evidence type="ECO:0000256" key="9">
    <source>
        <dbReference type="RuleBase" id="RU366046"/>
    </source>
</evidence>
<evidence type="ECO:0000313" key="12">
    <source>
        <dbReference type="RefSeq" id="XP_015519756.1"/>
    </source>
</evidence>
<proteinExistence type="inferred from homology"/>
<dbReference type="CTD" id="2582"/>
<dbReference type="Gene3D" id="3.90.25.10">
    <property type="entry name" value="UDP-galactose 4-epimerase, domain 1"/>
    <property type="match status" value="1"/>
</dbReference>
<evidence type="ECO:0000313" key="11">
    <source>
        <dbReference type="Proteomes" id="UP000829291"/>
    </source>
</evidence>
<keyword evidence="11" id="KW-1185">Reference proteome</keyword>
<evidence type="ECO:0000256" key="1">
    <source>
        <dbReference type="ARBA" id="ARBA00000014"/>
    </source>
</evidence>
<dbReference type="InterPro" id="IPR036291">
    <property type="entry name" value="NAD(P)-bd_dom_sf"/>
</dbReference>
<dbReference type="PRINTS" id="PR01713">
    <property type="entry name" value="NUCEPIMERASE"/>
</dbReference>
<dbReference type="EC" id="5.1.3.2" evidence="9"/>
<evidence type="ECO:0000256" key="8">
    <source>
        <dbReference type="ARBA" id="ARBA00023235"/>
    </source>
</evidence>
<dbReference type="GO" id="GO:0005829">
    <property type="term" value="C:cytosol"/>
    <property type="evidence" value="ECO:0007669"/>
    <property type="project" value="TreeGrafter"/>
</dbReference>
<dbReference type="Gene3D" id="3.40.50.720">
    <property type="entry name" value="NAD(P)-binding Rossmann-like Domain"/>
    <property type="match status" value="1"/>
</dbReference>
<dbReference type="InterPro" id="IPR005886">
    <property type="entry name" value="UDP_G4E"/>
</dbReference>
<keyword evidence="7" id="KW-0299">Galactose metabolism</keyword>
<keyword evidence="6 9" id="KW-0520">NAD</keyword>
<evidence type="ECO:0000259" key="10">
    <source>
        <dbReference type="Pfam" id="PF16363"/>
    </source>
</evidence>
<evidence type="ECO:0000256" key="6">
    <source>
        <dbReference type="ARBA" id="ARBA00023027"/>
    </source>
</evidence>
<dbReference type="CDD" id="cd05247">
    <property type="entry name" value="UDP_G4E_1_SDR_e"/>
    <property type="match status" value="1"/>
</dbReference>
<comment type="pathway">
    <text evidence="5 9">Carbohydrate metabolism; galactose metabolism.</text>
</comment>
<comment type="catalytic activity">
    <reaction evidence="2 9">
        <text>UDP-alpha-D-glucose = UDP-alpha-D-galactose</text>
        <dbReference type="Rhea" id="RHEA:22168"/>
        <dbReference type="ChEBI" id="CHEBI:58885"/>
        <dbReference type="ChEBI" id="CHEBI:66914"/>
        <dbReference type="EC" id="5.1.3.2"/>
    </reaction>
</comment>
<evidence type="ECO:0000256" key="3">
    <source>
        <dbReference type="ARBA" id="ARBA00001911"/>
    </source>
</evidence>
<dbReference type="NCBIfam" id="TIGR01179">
    <property type="entry name" value="galE"/>
    <property type="match status" value="1"/>
</dbReference>
<evidence type="ECO:0000256" key="2">
    <source>
        <dbReference type="ARBA" id="ARBA00000083"/>
    </source>
</evidence>
<dbReference type="PANTHER" id="PTHR43725:SF47">
    <property type="entry name" value="UDP-GLUCOSE 4-EPIMERASE"/>
    <property type="match status" value="1"/>
</dbReference>
<gene>
    <name evidence="12 13 14" type="primary">LOC107224277</name>
</gene>
<dbReference type="KEGG" id="nlo:107224277"/>
<keyword evidence="9" id="KW-0119">Carbohydrate metabolism</keyword>
<reference evidence="12 13" key="1">
    <citation type="submission" date="2025-04" db="UniProtKB">
        <authorList>
            <consortium name="RefSeq"/>
        </authorList>
    </citation>
    <scope>IDENTIFICATION</scope>
    <source>
        <tissue evidence="14">Thorax and Abdomen</tissue>
        <tissue evidence="12 13">Whole body</tissue>
    </source>
</reference>
<dbReference type="GeneID" id="107224277"/>
<comment type="function">
    <text evidence="4">Catalyzes two distinct but analogous reactions: the reversible epimerization of UDP-glucose to UDP-galactose and the reversible epimerization of UDP-N-acetylglucosamine to UDP-N-acetylgalactosamine. The reaction with UDP-Gal plays a critical role in the Leloir pathway of galactose catabolism in which galactose is converted to the glycolytic intermediate glucose 6-phosphate. It contributes to the catabolism of dietary galactose and enables the endogenous biosynthesis of both UDP-Gal and UDP-GalNAc when exogenous sources are limited. Both UDP-sugar interconversions are important in the synthesis of glycoproteins and glycolipids.</text>
</comment>
<sequence length="364" mass="40489">MSRKGQTILVTGGAGYIGAFTVLELLNADFEVVVIDNLTNAYQASDKKKPECLLRVEELTQKHVAFHSVDITNRKELTSIFQQYKFDNVIHFAALKAVGESVAKPLEYYRVNVSGTIVLLEVMREHGVYRMIYSSSATVYGLPDKLPLTEDMKTGDCTNPYGKSKFMVEEILKDLCVSDKVWSITSLRYFNPVGAHPSGNIGEDPNGIPNNLMPYIAQVAVGKREKLSVYGSDYNTPDGTGVRDYIHVIDLAVGHLQAISHQHPSGFQVYNLGTGRGYSVLEVIRAFKDASGKDIPYDIVDRRPGDIATSYADASRANAELDWHATRNIDDMCKDTWRWQQKNPDGYKNVSSPFCPDACSIKSK</sequence>
<comment type="catalytic activity">
    <reaction evidence="1">
        <text>UDP-N-acetyl-alpha-D-glucosamine = UDP-N-acetyl-alpha-D-galactosamine</text>
        <dbReference type="Rhea" id="RHEA:20517"/>
        <dbReference type="ChEBI" id="CHEBI:57705"/>
        <dbReference type="ChEBI" id="CHEBI:67138"/>
        <dbReference type="EC" id="5.1.3.7"/>
    </reaction>
</comment>
<comment type="cofactor">
    <cofactor evidence="3 9">
        <name>NAD(+)</name>
        <dbReference type="ChEBI" id="CHEBI:57540"/>
    </cofactor>
</comment>
<evidence type="ECO:0000256" key="5">
    <source>
        <dbReference type="ARBA" id="ARBA00004947"/>
    </source>
</evidence>
<dbReference type="GO" id="GO:0033499">
    <property type="term" value="P:galactose catabolic process via UDP-galactose, Leloir pathway"/>
    <property type="evidence" value="ECO:0007669"/>
    <property type="project" value="TreeGrafter"/>
</dbReference>